<dbReference type="AlphaFoldDB" id="A0A0A9A9S6"/>
<evidence type="ECO:0000256" key="1">
    <source>
        <dbReference type="SAM" id="MobiDB-lite"/>
    </source>
</evidence>
<reference evidence="2" key="2">
    <citation type="journal article" date="2015" name="Data Brief">
        <title>Shoot transcriptome of the giant reed, Arundo donax.</title>
        <authorList>
            <person name="Barrero R.A."/>
            <person name="Guerrero F.D."/>
            <person name="Moolhuijzen P."/>
            <person name="Goolsby J.A."/>
            <person name="Tidwell J."/>
            <person name="Bellgard S.E."/>
            <person name="Bellgard M.I."/>
        </authorList>
    </citation>
    <scope>NUCLEOTIDE SEQUENCE</scope>
    <source>
        <tissue evidence="2">Shoot tissue taken approximately 20 cm above the soil surface</tissue>
    </source>
</reference>
<dbReference type="PANTHER" id="PTHR36346">
    <property type="entry name" value="EXPRESSED PROTEIN"/>
    <property type="match status" value="1"/>
</dbReference>
<dbReference type="EMBL" id="GBRH01250049">
    <property type="protein sequence ID" value="JAD47846.1"/>
    <property type="molecule type" value="Transcribed_RNA"/>
</dbReference>
<accession>A0A0A9A9S6</accession>
<sequence length="76" mass="8016">MAGVVSVWFGEVAKFGRPEAARPVGGEVGRRHQGEDGIVEGESGKKGAAVQEKRNSNVLSDSEAVVCMLMDRFAPA</sequence>
<reference evidence="2" key="1">
    <citation type="submission" date="2014-09" db="EMBL/GenBank/DDBJ databases">
        <authorList>
            <person name="Magalhaes I.L.F."/>
            <person name="Oliveira U."/>
            <person name="Santos F.R."/>
            <person name="Vidigal T.H.D.A."/>
            <person name="Brescovit A.D."/>
            <person name="Santos A.J."/>
        </authorList>
    </citation>
    <scope>NUCLEOTIDE SEQUENCE</scope>
    <source>
        <tissue evidence="2">Shoot tissue taken approximately 20 cm above the soil surface</tissue>
    </source>
</reference>
<proteinExistence type="predicted"/>
<organism evidence="2">
    <name type="scientific">Arundo donax</name>
    <name type="common">Giant reed</name>
    <name type="synonym">Donax arundinaceus</name>
    <dbReference type="NCBI Taxonomy" id="35708"/>
    <lineage>
        <taxon>Eukaryota</taxon>
        <taxon>Viridiplantae</taxon>
        <taxon>Streptophyta</taxon>
        <taxon>Embryophyta</taxon>
        <taxon>Tracheophyta</taxon>
        <taxon>Spermatophyta</taxon>
        <taxon>Magnoliopsida</taxon>
        <taxon>Liliopsida</taxon>
        <taxon>Poales</taxon>
        <taxon>Poaceae</taxon>
        <taxon>PACMAD clade</taxon>
        <taxon>Arundinoideae</taxon>
        <taxon>Arundineae</taxon>
        <taxon>Arundo</taxon>
    </lineage>
</organism>
<dbReference type="PANTHER" id="PTHR36346:SF2">
    <property type="entry name" value="EXPRESSED PROTEIN"/>
    <property type="match status" value="1"/>
</dbReference>
<name>A0A0A9A9S6_ARUDO</name>
<evidence type="ECO:0000313" key="2">
    <source>
        <dbReference type="EMBL" id="JAD47846.1"/>
    </source>
</evidence>
<feature type="region of interest" description="Disordered" evidence="1">
    <location>
        <begin position="21"/>
        <end position="54"/>
    </location>
</feature>
<protein>
    <submittedName>
        <fullName evidence="2">Uncharacterized protein</fullName>
    </submittedName>
</protein>